<keyword evidence="1" id="KW-1133">Transmembrane helix</keyword>
<evidence type="ECO:0000313" key="3">
    <source>
        <dbReference type="Proteomes" id="UP000654345"/>
    </source>
</evidence>
<keyword evidence="1" id="KW-0812">Transmembrane</keyword>
<dbReference type="EMBL" id="BNJG01000001">
    <property type="protein sequence ID" value="GHO51986.1"/>
    <property type="molecule type" value="Genomic_DNA"/>
</dbReference>
<organism evidence="2 3">
    <name type="scientific">Ktedonobacter robiniae</name>
    <dbReference type="NCBI Taxonomy" id="2778365"/>
    <lineage>
        <taxon>Bacteria</taxon>
        <taxon>Bacillati</taxon>
        <taxon>Chloroflexota</taxon>
        <taxon>Ktedonobacteria</taxon>
        <taxon>Ktedonobacterales</taxon>
        <taxon>Ktedonobacteraceae</taxon>
        <taxon>Ktedonobacter</taxon>
    </lineage>
</organism>
<feature type="transmembrane region" description="Helical" evidence="1">
    <location>
        <begin position="146"/>
        <end position="169"/>
    </location>
</feature>
<keyword evidence="3" id="KW-1185">Reference proteome</keyword>
<accession>A0ABQ3UGZ8</accession>
<sequence>MDPITASIVGALAAGVLNGLTKIGETALFDAYTHLKSILNRKFGARSGVMQALAQLESKPDSTHRQGVLNEELTAVNAGQDAEVRAAVTRLWIVVQQHQSISLKNASVKGSIYQVGGNQYQIGRDQVNVNAGDLVGPGSRRTARNVISLLLIIGGLITSIPAAGMLPFFEAIVNTMTQPVEGFPEMPDASNFNAAANSFGTAAHVMIYTTIALGIVMVIAGFWMRRKLKRP</sequence>
<reference evidence="2 3" key="1">
    <citation type="journal article" date="2021" name="Int. J. Syst. Evol. Microbiol.">
        <title>Reticulibacter mediterranei gen. nov., sp. nov., within the new family Reticulibacteraceae fam. nov., and Ktedonospora formicarum gen. nov., sp. nov., Ktedonobacter robiniae sp. nov., Dictyobacter formicarum sp. nov. and Dictyobacter arantiisoli sp. nov., belonging to the class Ktedonobacteria.</title>
        <authorList>
            <person name="Yabe S."/>
            <person name="Zheng Y."/>
            <person name="Wang C.M."/>
            <person name="Sakai Y."/>
            <person name="Abe K."/>
            <person name="Yokota A."/>
            <person name="Donadio S."/>
            <person name="Cavaletti L."/>
            <person name="Monciardini P."/>
        </authorList>
    </citation>
    <scope>NUCLEOTIDE SEQUENCE [LARGE SCALE GENOMIC DNA]</scope>
    <source>
        <strain evidence="2 3">SOSP1-30</strain>
    </source>
</reference>
<gene>
    <name evidence="2" type="ORF">KSB_04610</name>
</gene>
<protein>
    <recommendedName>
        <fullName evidence="4">MotA/TolQ/ExbB proton channel domain-containing protein</fullName>
    </recommendedName>
</protein>
<proteinExistence type="predicted"/>
<evidence type="ECO:0008006" key="4">
    <source>
        <dbReference type="Google" id="ProtNLM"/>
    </source>
</evidence>
<evidence type="ECO:0000256" key="1">
    <source>
        <dbReference type="SAM" id="Phobius"/>
    </source>
</evidence>
<comment type="caution">
    <text evidence="2">The sequence shown here is derived from an EMBL/GenBank/DDBJ whole genome shotgun (WGS) entry which is preliminary data.</text>
</comment>
<evidence type="ECO:0000313" key="2">
    <source>
        <dbReference type="EMBL" id="GHO51986.1"/>
    </source>
</evidence>
<dbReference type="Proteomes" id="UP000654345">
    <property type="component" value="Unassembled WGS sequence"/>
</dbReference>
<name>A0ABQ3UGZ8_9CHLR</name>
<keyword evidence="1" id="KW-0472">Membrane</keyword>
<feature type="transmembrane region" description="Helical" evidence="1">
    <location>
        <begin position="205"/>
        <end position="224"/>
    </location>
</feature>